<sequence length="433" mass="46914">MRNRSTMSVVVTKSSPVVVVGASETPTGGIIGLSTFDMCSAPAPTTLILVFEQPIDDPIGTIKKALSQALVHYYPLAGRLAGADELEPTHIVCTGEGVLFVGASASCALDDAVPLHLVDLSVRYPAKYCRLGDPLLLMQVTRFTCGGFLVGVTWNHVMADGVGMAQFLQALGELARGMPIPSIVPVRSEDDSSLPRLPQPMVAEVRSYMRIHKEEFLPLLDVSIPTSLVSRIKAKCGAGNCTVYDAIAAVIWRCRTRAVITDDGDPNTLMLLVIPRNMRDLVRAKKGYYGNCIIFQLALATRDTVATGDIKDLVKLIRLAKETMPDMLGNAGDSRDEQQAPPKRYNTLTISNSMKLGHETVDFGGGMPSRMMWTNEHPPGMACVVCSPCKGKDNIDVMSLCVRPEHADAFLREVAALTMELSRDCQPSPKARL</sequence>
<dbReference type="EnsemblPlants" id="AVESA.00010b.r2.7DG1354460.1">
    <property type="protein sequence ID" value="AVESA.00010b.r2.7DG1354460.1.CDS.1"/>
    <property type="gene ID" value="AVESA.00010b.r2.7DG1354460"/>
</dbReference>
<keyword evidence="2" id="KW-1185">Reference proteome</keyword>
<evidence type="ECO:0000313" key="1">
    <source>
        <dbReference type="EnsemblPlants" id="AVESA.00010b.r2.7DG1354460.1.CDS.1"/>
    </source>
</evidence>
<reference evidence="1" key="1">
    <citation type="submission" date="2021-05" db="EMBL/GenBank/DDBJ databases">
        <authorList>
            <person name="Scholz U."/>
            <person name="Mascher M."/>
            <person name="Fiebig A."/>
        </authorList>
    </citation>
    <scope>NUCLEOTIDE SEQUENCE [LARGE SCALE GENOMIC DNA]</scope>
</reference>
<name>A0ACD6AG22_AVESA</name>
<proteinExistence type="predicted"/>
<protein>
    <submittedName>
        <fullName evidence="1">Uncharacterized protein</fullName>
    </submittedName>
</protein>
<accession>A0ACD6AG22</accession>
<organism evidence="1 2">
    <name type="scientific">Avena sativa</name>
    <name type="common">Oat</name>
    <dbReference type="NCBI Taxonomy" id="4498"/>
    <lineage>
        <taxon>Eukaryota</taxon>
        <taxon>Viridiplantae</taxon>
        <taxon>Streptophyta</taxon>
        <taxon>Embryophyta</taxon>
        <taxon>Tracheophyta</taxon>
        <taxon>Spermatophyta</taxon>
        <taxon>Magnoliopsida</taxon>
        <taxon>Liliopsida</taxon>
        <taxon>Poales</taxon>
        <taxon>Poaceae</taxon>
        <taxon>BOP clade</taxon>
        <taxon>Pooideae</taxon>
        <taxon>Poodae</taxon>
        <taxon>Poeae</taxon>
        <taxon>Poeae Chloroplast Group 1 (Aveneae type)</taxon>
        <taxon>Aveninae</taxon>
        <taxon>Avena</taxon>
    </lineage>
</organism>
<evidence type="ECO:0000313" key="2">
    <source>
        <dbReference type="Proteomes" id="UP001732700"/>
    </source>
</evidence>
<reference evidence="1" key="2">
    <citation type="submission" date="2025-09" db="UniProtKB">
        <authorList>
            <consortium name="EnsemblPlants"/>
        </authorList>
    </citation>
    <scope>IDENTIFICATION</scope>
</reference>
<dbReference type="Proteomes" id="UP001732700">
    <property type="component" value="Chromosome 7D"/>
</dbReference>